<proteinExistence type="predicted"/>
<evidence type="ECO:0000313" key="2">
    <source>
        <dbReference type="EMBL" id="VDK51338.1"/>
    </source>
</evidence>
<keyword evidence="1" id="KW-0732">Signal</keyword>
<name>A0A3P6SBF3_CYLGO</name>
<feature type="chain" id="PRO_5018123112" evidence="1">
    <location>
        <begin position="20"/>
        <end position="83"/>
    </location>
</feature>
<feature type="signal peptide" evidence="1">
    <location>
        <begin position="1"/>
        <end position="19"/>
    </location>
</feature>
<protein>
    <submittedName>
        <fullName evidence="2">Uncharacterized protein</fullName>
    </submittedName>
</protein>
<sequence length="83" mass="9397">MKCIILLFFLSVLNLNVAALREERSMKKEVHVLREKPIGLGQNPIGLGRRDYRDRLYPTLGSPSGMRGPGDAVFMKKVDVKKQ</sequence>
<organism evidence="2 3">
    <name type="scientific">Cylicostephanus goldi</name>
    <name type="common">Nematode worm</name>
    <dbReference type="NCBI Taxonomy" id="71465"/>
    <lineage>
        <taxon>Eukaryota</taxon>
        <taxon>Metazoa</taxon>
        <taxon>Ecdysozoa</taxon>
        <taxon>Nematoda</taxon>
        <taxon>Chromadorea</taxon>
        <taxon>Rhabditida</taxon>
        <taxon>Rhabditina</taxon>
        <taxon>Rhabditomorpha</taxon>
        <taxon>Strongyloidea</taxon>
        <taxon>Strongylidae</taxon>
        <taxon>Cylicostephanus</taxon>
    </lineage>
</organism>
<reference evidence="2 3" key="1">
    <citation type="submission" date="2018-11" db="EMBL/GenBank/DDBJ databases">
        <authorList>
            <consortium name="Pathogen Informatics"/>
        </authorList>
    </citation>
    <scope>NUCLEOTIDE SEQUENCE [LARGE SCALE GENOMIC DNA]</scope>
</reference>
<evidence type="ECO:0000313" key="3">
    <source>
        <dbReference type="Proteomes" id="UP000271889"/>
    </source>
</evidence>
<evidence type="ECO:0000256" key="1">
    <source>
        <dbReference type="SAM" id="SignalP"/>
    </source>
</evidence>
<keyword evidence="3" id="KW-1185">Reference proteome</keyword>
<dbReference type="AlphaFoldDB" id="A0A3P6SBF3"/>
<accession>A0A3P6SBF3</accession>
<dbReference type="Proteomes" id="UP000271889">
    <property type="component" value="Unassembled WGS sequence"/>
</dbReference>
<gene>
    <name evidence="2" type="ORF">CGOC_LOCUS2032</name>
</gene>
<dbReference type="EMBL" id="UYRV01004286">
    <property type="protein sequence ID" value="VDK51338.1"/>
    <property type="molecule type" value="Genomic_DNA"/>
</dbReference>